<dbReference type="InterPro" id="IPR007527">
    <property type="entry name" value="Znf_SWIM"/>
</dbReference>
<protein>
    <recommendedName>
        <fullName evidence="2">SWIM-type domain-containing protein</fullName>
    </recommendedName>
</protein>
<proteinExistence type="predicted"/>
<organism evidence="3 4">
    <name type="scientific">Umbra pygmaea</name>
    <name type="common">Eastern mudminnow</name>
    <dbReference type="NCBI Taxonomy" id="75934"/>
    <lineage>
        <taxon>Eukaryota</taxon>
        <taxon>Metazoa</taxon>
        <taxon>Chordata</taxon>
        <taxon>Craniata</taxon>
        <taxon>Vertebrata</taxon>
        <taxon>Euteleostomi</taxon>
        <taxon>Actinopterygii</taxon>
        <taxon>Neopterygii</taxon>
        <taxon>Teleostei</taxon>
        <taxon>Protacanthopterygii</taxon>
        <taxon>Esociformes</taxon>
        <taxon>Umbridae</taxon>
        <taxon>Umbra</taxon>
    </lineage>
</organism>
<dbReference type="Pfam" id="PF09588">
    <property type="entry name" value="YqaJ"/>
    <property type="match status" value="1"/>
</dbReference>
<dbReference type="AlphaFoldDB" id="A0ABD0W287"/>
<sequence length="420" mass="47025">MAANTGDSMELVQNPVIFSNVKAHTCLDHLKKEEQQRYATKLQVLGTCDPYSAPTALFTPLKSTTSLPELNFGDVYIYLVENPSPYTAIKMKAYKSTDSYLYFRSGWVNNPVVWEVKDNTFFIVKAKVNHSYSLNDPPLTAWVAVEKDGLVRFGHCTCMAGLGEVCSHVGAILYALLAAVNKLSSTACTDKACSWNEPSKAAIRRVEYAEGSQIAFTKAQRKRSADGYGDLPHVKIPPPTPDECTAFYNMLYASEGNEKEPVKSSILSVVPGHAQRYIPQSVQLNIPASLNKLYKPQFRSLSPQELQAESEKVFAALKITEEQCSVIENETRLQSKCAMWFDQRAGRVTASNIRTACQTDPDQPAVSLLKKLCYPVAYKHQTNNLPQSLKWGIQHEDMVVEEYDTYRWDIQHADMMGYST</sequence>
<keyword evidence="4" id="KW-1185">Reference proteome</keyword>
<dbReference type="PANTHER" id="PTHR47526:SF4">
    <property type="entry name" value="SWIM-TYPE DOMAIN-CONTAINING PROTEIN"/>
    <property type="match status" value="1"/>
</dbReference>
<keyword evidence="1" id="KW-0863">Zinc-finger</keyword>
<comment type="caution">
    <text evidence="3">The sequence shown here is derived from an EMBL/GenBank/DDBJ whole genome shotgun (WGS) entry which is preliminary data.</text>
</comment>
<accession>A0ABD0W287</accession>
<dbReference type="GO" id="GO:0006281">
    <property type="term" value="P:DNA repair"/>
    <property type="evidence" value="ECO:0007669"/>
    <property type="project" value="UniProtKB-ARBA"/>
</dbReference>
<dbReference type="Gene3D" id="3.90.320.10">
    <property type="match status" value="1"/>
</dbReference>
<keyword evidence="1" id="KW-0862">Zinc</keyword>
<evidence type="ECO:0000259" key="2">
    <source>
        <dbReference type="PROSITE" id="PS50966"/>
    </source>
</evidence>
<dbReference type="InterPro" id="IPR019080">
    <property type="entry name" value="YqaJ_viral_recombinase"/>
</dbReference>
<dbReference type="InterPro" id="IPR011335">
    <property type="entry name" value="Restrct_endonuc-II-like"/>
</dbReference>
<reference evidence="3 4" key="1">
    <citation type="submission" date="2024-06" db="EMBL/GenBank/DDBJ databases">
        <authorList>
            <person name="Pan Q."/>
            <person name="Wen M."/>
            <person name="Jouanno E."/>
            <person name="Zahm M."/>
            <person name="Klopp C."/>
            <person name="Cabau C."/>
            <person name="Louis A."/>
            <person name="Berthelot C."/>
            <person name="Parey E."/>
            <person name="Roest Crollius H."/>
            <person name="Montfort J."/>
            <person name="Robinson-Rechavi M."/>
            <person name="Bouchez O."/>
            <person name="Lampietro C."/>
            <person name="Lopez Roques C."/>
            <person name="Donnadieu C."/>
            <person name="Postlethwait J."/>
            <person name="Bobe J."/>
            <person name="Verreycken H."/>
            <person name="Guiguen Y."/>
        </authorList>
    </citation>
    <scope>NUCLEOTIDE SEQUENCE [LARGE SCALE GENOMIC DNA]</scope>
    <source>
        <strain evidence="3">Up_M1</strain>
        <tissue evidence="3">Testis</tissue>
    </source>
</reference>
<dbReference type="PANTHER" id="PTHR47526">
    <property type="entry name" value="ATP-DEPENDENT DNA HELICASE"/>
    <property type="match status" value="1"/>
</dbReference>
<evidence type="ECO:0000313" key="4">
    <source>
        <dbReference type="Proteomes" id="UP001557470"/>
    </source>
</evidence>
<dbReference type="InterPro" id="IPR011604">
    <property type="entry name" value="PDDEXK-like_dom_sf"/>
</dbReference>
<name>A0ABD0W287_UMBPY</name>
<dbReference type="EMBL" id="JAGEUA010000011">
    <property type="protein sequence ID" value="KAL0963068.1"/>
    <property type="molecule type" value="Genomic_DNA"/>
</dbReference>
<evidence type="ECO:0000256" key="1">
    <source>
        <dbReference type="PROSITE-ProRule" id="PRU00325"/>
    </source>
</evidence>
<keyword evidence="1" id="KW-0479">Metal-binding</keyword>
<dbReference type="GO" id="GO:0008270">
    <property type="term" value="F:zinc ion binding"/>
    <property type="evidence" value="ECO:0007669"/>
    <property type="project" value="UniProtKB-KW"/>
</dbReference>
<dbReference type="Proteomes" id="UP001557470">
    <property type="component" value="Unassembled WGS sequence"/>
</dbReference>
<gene>
    <name evidence="3" type="ORF">UPYG_G00349270</name>
</gene>
<dbReference type="SUPFAM" id="SSF52980">
    <property type="entry name" value="Restriction endonuclease-like"/>
    <property type="match status" value="1"/>
</dbReference>
<evidence type="ECO:0000313" key="3">
    <source>
        <dbReference type="EMBL" id="KAL0963068.1"/>
    </source>
</evidence>
<feature type="domain" description="SWIM-type" evidence="2">
    <location>
        <begin position="141"/>
        <end position="177"/>
    </location>
</feature>
<dbReference type="PROSITE" id="PS50966">
    <property type="entry name" value="ZF_SWIM"/>
    <property type="match status" value="1"/>
</dbReference>